<dbReference type="AlphaFoldDB" id="A0AAV5QKI9"/>
<proteinExistence type="predicted"/>
<feature type="domain" description="DUF1279" evidence="3">
    <location>
        <begin position="83"/>
        <end position="195"/>
    </location>
</feature>
<accession>A0AAV5QKI9</accession>
<dbReference type="PANTHER" id="PTHR21377:SF0">
    <property type="entry name" value="PROTEIN FAM210B, MITOCHONDRIAL"/>
    <property type="match status" value="1"/>
</dbReference>
<keyword evidence="2" id="KW-0812">Transmembrane</keyword>
<feature type="region of interest" description="Disordered" evidence="1">
    <location>
        <begin position="49"/>
        <end position="79"/>
    </location>
</feature>
<evidence type="ECO:0000256" key="2">
    <source>
        <dbReference type="SAM" id="Phobius"/>
    </source>
</evidence>
<name>A0AAV5QKI9_9ASCO</name>
<evidence type="ECO:0000313" key="4">
    <source>
        <dbReference type="EMBL" id="GMM35500.1"/>
    </source>
</evidence>
<dbReference type="RefSeq" id="XP_064852500.1">
    <property type="nucleotide sequence ID" value="XM_064996428.1"/>
</dbReference>
<keyword evidence="2" id="KW-0472">Membrane</keyword>
<evidence type="ECO:0000313" key="5">
    <source>
        <dbReference type="Proteomes" id="UP001360560"/>
    </source>
</evidence>
<dbReference type="InterPro" id="IPR009688">
    <property type="entry name" value="FAM210A/B-like_dom"/>
</dbReference>
<reference evidence="4 5" key="1">
    <citation type="journal article" date="2023" name="Elife">
        <title>Identification of key yeast species and microbe-microbe interactions impacting larval growth of Drosophila in the wild.</title>
        <authorList>
            <person name="Mure A."/>
            <person name="Sugiura Y."/>
            <person name="Maeda R."/>
            <person name="Honda K."/>
            <person name="Sakurai N."/>
            <person name="Takahashi Y."/>
            <person name="Watada M."/>
            <person name="Katoh T."/>
            <person name="Gotoh A."/>
            <person name="Gotoh Y."/>
            <person name="Taniguchi I."/>
            <person name="Nakamura K."/>
            <person name="Hayashi T."/>
            <person name="Katayama T."/>
            <person name="Uemura T."/>
            <person name="Hattori Y."/>
        </authorList>
    </citation>
    <scope>NUCLEOTIDE SEQUENCE [LARGE SCALE GENOMIC DNA]</scope>
    <source>
        <strain evidence="4 5">SC-9</strain>
    </source>
</reference>
<comment type="caution">
    <text evidence="4">The sequence shown here is derived from an EMBL/GenBank/DDBJ whole genome shotgun (WGS) entry which is preliminary data.</text>
</comment>
<keyword evidence="2" id="KW-1133">Transmembrane helix</keyword>
<dbReference type="PANTHER" id="PTHR21377">
    <property type="entry name" value="PROTEIN FAM210B, MITOCHONDRIAL"/>
    <property type="match status" value="1"/>
</dbReference>
<keyword evidence="5" id="KW-1185">Reference proteome</keyword>
<dbReference type="Pfam" id="PF06916">
    <property type="entry name" value="FAM210A-B_dom"/>
    <property type="match status" value="1"/>
</dbReference>
<dbReference type="Proteomes" id="UP001360560">
    <property type="component" value="Unassembled WGS sequence"/>
</dbReference>
<dbReference type="GO" id="GO:0005739">
    <property type="term" value="C:mitochondrion"/>
    <property type="evidence" value="ECO:0007669"/>
    <property type="project" value="TreeGrafter"/>
</dbReference>
<dbReference type="GeneID" id="90073479"/>
<protein>
    <submittedName>
        <fullName evidence="4">Nat2 protein</fullName>
    </submittedName>
</protein>
<organism evidence="4 5">
    <name type="scientific">Saccharomycopsis crataegensis</name>
    <dbReference type="NCBI Taxonomy" id="43959"/>
    <lineage>
        <taxon>Eukaryota</taxon>
        <taxon>Fungi</taxon>
        <taxon>Dikarya</taxon>
        <taxon>Ascomycota</taxon>
        <taxon>Saccharomycotina</taxon>
        <taxon>Saccharomycetes</taxon>
        <taxon>Saccharomycopsidaceae</taxon>
        <taxon>Saccharomycopsis</taxon>
    </lineage>
</organism>
<sequence>MSLRVFSRAGMMLGRRGTIIGGNGCHRFPVMGVKSPLAMVQPKSRFHWGLQPRQTKDNSQTKNDSSNSSTEDDSSAGKKKEKGIKALMKKYGYAALGVYLGLSVLDLPFCYLFVASVGGDKITEWKDQIWQFFGISRDEHSTVNDDDHDGVDKDNDERNKKDEGWGKFLTTFAIAYGVHKSLVFIRLPITAWITPSVVKTLQGWGFNVGKKTVQEAYKAAAAKSGVAKTAGSNKVNEELFGKVVGKSNDKKRWWNFFL</sequence>
<gene>
    <name evidence="4" type="ORF">DASC09_028250</name>
</gene>
<evidence type="ECO:0000259" key="3">
    <source>
        <dbReference type="Pfam" id="PF06916"/>
    </source>
</evidence>
<feature type="transmembrane region" description="Helical" evidence="2">
    <location>
        <begin position="91"/>
        <end position="114"/>
    </location>
</feature>
<evidence type="ECO:0000256" key="1">
    <source>
        <dbReference type="SAM" id="MobiDB-lite"/>
    </source>
</evidence>
<dbReference type="EMBL" id="BTFZ01000006">
    <property type="protein sequence ID" value="GMM35500.1"/>
    <property type="molecule type" value="Genomic_DNA"/>
</dbReference>
<dbReference type="InterPro" id="IPR045866">
    <property type="entry name" value="FAM210A/B-like"/>
</dbReference>